<proteinExistence type="predicted"/>
<protein>
    <submittedName>
        <fullName evidence="1">Uncharacterized protein</fullName>
    </submittedName>
</protein>
<dbReference type="RefSeq" id="WP_170266412.1">
    <property type="nucleotide sequence ID" value="NZ_WBVO01000006.1"/>
</dbReference>
<dbReference type="EMBL" id="WBVO01000006">
    <property type="protein sequence ID" value="KAB2809932.1"/>
    <property type="molecule type" value="Genomic_DNA"/>
</dbReference>
<sequence>MFRIALFFSLVSSTVWSQTDSLGLDHDHDHDKFIQDVHNIYFNSDEAYLLVQSCDSTGLINDESLRCLTVDSLQADGTYRLLLVDFGTKKGLANYAFILLVEPIAIAPYQDVITVDYQRQVLREVYFGIRDNILLELGEEMDNEPR</sequence>
<dbReference type="Proteomes" id="UP000468650">
    <property type="component" value="Unassembled WGS sequence"/>
</dbReference>
<dbReference type="AlphaFoldDB" id="A0A6N6RFK6"/>
<organism evidence="1 2">
    <name type="scientific">Phaeocystidibacter luteus</name>
    <dbReference type="NCBI Taxonomy" id="911197"/>
    <lineage>
        <taxon>Bacteria</taxon>
        <taxon>Pseudomonadati</taxon>
        <taxon>Bacteroidota</taxon>
        <taxon>Flavobacteriia</taxon>
        <taxon>Flavobacteriales</taxon>
        <taxon>Phaeocystidibacteraceae</taxon>
        <taxon>Phaeocystidibacter</taxon>
    </lineage>
</organism>
<accession>A0A6N6RFK6</accession>
<reference evidence="1 2" key="1">
    <citation type="submission" date="2019-09" db="EMBL/GenBank/DDBJ databases">
        <title>Genomes of family Cryomorphaceae.</title>
        <authorList>
            <person name="Bowman J.P."/>
        </authorList>
    </citation>
    <scope>NUCLEOTIDE SEQUENCE [LARGE SCALE GENOMIC DNA]</scope>
    <source>
        <strain evidence="1 2">LMG 25704</strain>
    </source>
</reference>
<evidence type="ECO:0000313" key="1">
    <source>
        <dbReference type="EMBL" id="KAB2809932.1"/>
    </source>
</evidence>
<comment type="caution">
    <text evidence="1">The sequence shown here is derived from an EMBL/GenBank/DDBJ whole genome shotgun (WGS) entry which is preliminary data.</text>
</comment>
<name>A0A6N6RFK6_9FLAO</name>
<evidence type="ECO:0000313" key="2">
    <source>
        <dbReference type="Proteomes" id="UP000468650"/>
    </source>
</evidence>
<gene>
    <name evidence="1" type="ORF">F8C67_08605</name>
</gene>
<keyword evidence="2" id="KW-1185">Reference proteome</keyword>